<keyword evidence="2" id="KW-1185">Reference proteome</keyword>
<organism evidence="1 2">
    <name type="scientific">Limnofasciculus baicalensis BBK-W-15</name>
    <dbReference type="NCBI Taxonomy" id="2699891"/>
    <lineage>
        <taxon>Bacteria</taxon>
        <taxon>Bacillati</taxon>
        <taxon>Cyanobacteriota</taxon>
        <taxon>Cyanophyceae</taxon>
        <taxon>Coleofasciculales</taxon>
        <taxon>Coleofasciculaceae</taxon>
        <taxon>Limnofasciculus</taxon>
        <taxon>Limnofasciculus baicalensis</taxon>
    </lineage>
</organism>
<reference evidence="1" key="1">
    <citation type="submission" date="2022-06" db="EMBL/GenBank/DDBJ databases">
        <title>New cyanobacteria of genus Symplocastrum in benthos of Lake Baikal.</title>
        <authorList>
            <person name="Sorokovikova E."/>
            <person name="Tikhonova I."/>
            <person name="Krasnopeev A."/>
            <person name="Evseev P."/>
            <person name="Gladkikh A."/>
            <person name="Belykh O."/>
        </authorList>
    </citation>
    <scope>NUCLEOTIDE SEQUENCE</scope>
    <source>
        <strain evidence="1">BBK-W-15</strain>
    </source>
</reference>
<keyword evidence="1" id="KW-0067">ATP-binding</keyword>
<dbReference type="AlphaFoldDB" id="A0AAE3GZF7"/>
<evidence type="ECO:0000313" key="2">
    <source>
        <dbReference type="Proteomes" id="UP001204953"/>
    </source>
</evidence>
<dbReference type="GO" id="GO:0004386">
    <property type="term" value="F:helicase activity"/>
    <property type="evidence" value="ECO:0007669"/>
    <property type="project" value="UniProtKB-KW"/>
</dbReference>
<dbReference type="Proteomes" id="UP001204953">
    <property type="component" value="Unassembled WGS sequence"/>
</dbReference>
<sequence>MAILHGSWINNEYDRHLFIWGEMWRAMASVAPPTDSGVSPHPLAMTQAEFAKFSRSHNLSIGKFSTTSGENNSGSRKGNLPPNLHQWQEQIIALPTQPAAKGAAAYPLLSSKIPTTEIDSPPLVLQLWQVEGLCLTPLQAVKFLQSLPLGSFKASDAYVGAELRFWSQICRWSLDLLTRCKFLPGVYRQSNGDVVACWEPLLDSATDRERLAKFIQIMPSACRGYLGMGSGE</sequence>
<accession>A0AAE3GZF7</accession>
<keyword evidence="1" id="KW-0547">Nucleotide-binding</keyword>
<protein>
    <submittedName>
        <fullName evidence="1">ATP-dependent helicase</fullName>
    </submittedName>
</protein>
<gene>
    <name evidence="1" type="ORF">NJ959_23710</name>
</gene>
<comment type="caution">
    <text evidence="1">The sequence shown here is derived from an EMBL/GenBank/DDBJ whole genome shotgun (WGS) entry which is preliminary data.</text>
</comment>
<keyword evidence="1" id="KW-0347">Helicase</keyword>
<name>A0AAE3GZF7_9CYAN</name>
<feature type="non-terminal residue" evidence="1">
    <location>
        <position position="232"/>
    </location>
</feature>
<keyword evidence="1" id="KW-0378">Hydrolase</keyword>
<dbReference type="EMBL" id="JAMZMM010000331">
    <property type="protein sequence ID" value="MCP2731437.1"/>
    <property type="molecule type" value="Genomic_DNA"/>
</dbReference>
<evidence type="ECO:0000313" key="1">
    <source>
        <dbReference type="EMBL" id="MCP2731437.1"/>
    </source>
</evidence>
<proteinExistence type="predicted"/>